<dbReference type="AlphaFoldDB" id="A0A0R0LSN5"/>
<feature type="active site" description="Glycyl thioester intermediate" evidence="3">
    <location>
        <position position="86"/>
    </location>
</feature>
<dbReference type="VEuPathDB" id="MicrosporidiaDB:M153_7411000171"/>
<dbReference type="GO" id="GO:0000022">
    <property type="term" value="P:mitotic spindle elongation"/>
    <property type="evidence" value="ECO:0007669"/>
    <property type="project" value="EnsemblFungi"/>
</dbReference>
<evidence type="ECO:0000256" key="3">
    <source>
        <dbReference type="PROSITE-ProRule" id="PRU10133"/>
    </source>
</evidence>
<accession>A0A0R0LSN5</accession>
<dbReference type="Gene3D" id="3.10.110.10">
    <property type="entry name" value="Ubiquitin Conjugating Enzyme"/>
    <property type="match status" value="1"/>
</dbReference>
<keyword evidence="7" id="KW-1185">Reference proteome</keyword>
<reference evidence="6 7" key="1">
    <citation type="submission" date="2015-07" db="EMBL/GenBank/DDBJ databases">
        <title>The genome of Pseudoloma neurophilia, a relevant intracellular parasite of the zebrafish.</title>
        <authorList>
            <person name="Ndikumana S."/>
            <person name="Pelin A."/>
            <person name="Sanders J."/>
            <person name="Corradi N."/>
        </authorList>
    </citation>
    <scope>NUCLEOTIDE SEQUENCE [LARGE SCALE GENOMIC DNA]</scope>
    <source>
        <strain evidence="6 7">MK1</strain>
    </source>
</reference>
<name>A0A0R0LSN5_9MICR</name>
<keyword evidence="4" id="KW-0067">ATP-binding</keyword>
<organism evidence="6 7">
    <name type="scientific">Pseudoloma neurophilia</name>
    <dbReference type="NCBI Taxonomy" id="146866"/>
    <lineage>
        <taxon>Eukaryota</taxon>
        <taxon>Fungi</taxon>
        <taxon>Fungi incertae sedis</taxon>
        <taxon>Microsporidia</taxon>
        <taxon>Pseudoloma</taxon>
    </lineage>
</organism>
<comment type="caution">
    <text evidence="6">The sequence shown here is derived from an EMBL/GenBank/DDBJ whole genome shotgun (WGS) entry which is preliminary data.</text>
</comment>
<dbReference type="OrthoDB" id="6600758at2759"/>
<dbReference type="InterPro" id="IPR000608">
    <property type="entry name" value="UBC"/>
</dbReference>
<dbReference type="InterPro" id="IPR050113">
    <property type="entry name" value="Ub_conjugating_enzyme"/>
</dbReference>
<evidence type="ECO:0000256" key="1">
    <source>
        <dbReference type="ARBA" id="ARBA00022679"/>
    </source>
</evidence>
<dbReference type="InterPro" id="IPR023313">
    <property type="entry name" value="UBQ-conjugating_AS"/>
</dbReference>
<evidence type="ECO:0000259" key="5">
    <source>
        <dbReference type="PROSITE" id="PS50127"/>
    </source>
</evidence>
<dbReference type="GO" id="GO:0019789">
    <property type="term" value="F:SUMO transferase activity"/>
    <property type="evidence" value="ECO:0007669"/>
    <property type="project" value="EnsemblFungi"/>
</dbReference>
<protein>
    <submittedName>
        <fullName evidence="6">Ubiquitin-protein ligase</fullName>
    </submittedName>
</protein>
<dbReference type="Proteomes" id="UP000051530">
    <property type="component" value="Unassembled WGS sequence"/>
</dbReference>
<dbReference type="SMART" id="SM00212">
    <property type="entry name" value="UBCc"/>
    <property type="match status" value="1"/>
</dbReference>
<dbReference type="SUPFAM" id="SSF54495">
    <property type="entry name" value="UBC-like"/>
    <property type="match status" value="1"/>
</dbReference>
<evidence type="ECO:0000256" key="4">
    <source>
        <dbReference type="RuleBase" id="RU362109"/>
    </source>
</evidence>
<evidence type="ECO:0000313" key="7">
    <source>
        <dbReference type="Proteomes" id="UP000051530"/>
    </source>
</evidence>
<proteinExistence type="inferred from homology"/>
<evidence type="ECO:0000313" key="6">
    <source>
        <dbReference type="EMBL" id="KRH92330.1"/>
    </source>
</evidence>
<dbReference type="GO" id="GO:0016925">
    <property type="term" value="P:protein sumoylation"/>
    <property type="evidence" value="ECO:0007669"/>
    <property type="project" value="EnsemblFungi"/>
</dbReference>
<dbReference type="GO" id="GO:0016874">
    <property type="term" value="F:ligase activity"/>
    <property type="evidence" value="ECO:0007669"/>
    <property type="project" value="UniProtKB-KW"/>
</dbReference>
<dbReference type="InterPro" id="IPR016135">
    <property type="entry name" value="UBQ-conjugating_enzyme/RWD"/>
</dbReference>
<dbReference type="Pfam" id="PF00179">
    <property type="entry name" value="UQ_con"/>
    <property type="match status" value="1"/>
</dbReference>
<keyword evidence="6" id="KW-0436">Ligase</keyword>
<keyword evidence="2 4" id="KW-0833">Ubl conjugation pathway</keyword>
<dbReference type="PROSITE" id="PS50127">
    <property type="entry name" value="UBC_2"/>
    <property type="match status" value="1"/>
</dbReference>
<dbReference type="PANTHER" id="PTHR24067">
    <property type="entry name" value="UBIQUITIN-CONJUGATING ENZYME E2"/>
    <property type="match status" value="1"/>
</dbReference>
<dbReference type="GO" id="GO:0000794">
    <property type="term" value="C:condensed nuclear chromosome"/>
    <property type="evidence" value="ECO:0007669"/>
    <property type="project" value="EnsemblFungi"/>
</dbReference>
<dbReference type="PROSITE" id="PS00183">
    <property type="entry name" value="UBC_1"/>
    <property type="match status" value="1"/>
</dbReference>
<sequence length="152" mass="17570">MDLATNRLLTEAENFRTNRKFMFFARPTVNLKVWEAGFPGPNIPLYKNSYYLIKIKFNNEYPFKPPKVTFKNKVYHPNVYSNGDICLSLFNSDWKASLNISDILNGLQQLLATPNPNSPANTSAANAFKKGITYEKFVRENIIKYHSQLPWD</sequence>
<comment type="similarity">
    <text evidence="4">Belongs to the ubiquitin-conjugating enzyme family.</text>
</comment>
<feature type="domain" description="UBC core" evidence="5">
    <location>
        <begin position="3"/>
        <end position="147"/>
    </location>
</feature>
<dbReference type="GO" id="GO:0005524">
    <property type="term" value="F:ATP binding"/>
    <property type="evidence" value="ECO:0007669"/>
    <property type="project" value="UniProtKB-UniRule"/>
</dbReference>
<gene>
    <name evidence="6" type="ORF">M153_7411000171</name>
</gene>
<dbReference type="EMBL" id="LGUB01001010">
    <property type="protein sequence ID" value="KRH92330.1"/>
    <property type="molecule type" value="Genomic_DNA"/>
</dbReference>
<evidence type="ECO:0000256" key="2">
    <source>
        <dbReference type="ARBA" id="ARBA00022786"/>
    </source>
</evidence>
<keyword evidence="4" id="KW-0547">Nucleotide-binding</keyword>
<keyword evidence="1" id="KW-0808">Transferase</keyword>